<dbReference type="CDD" id="cd16352">
    <property type="entry name" value="CheD"/>
    <property type="match status" value="1"/>
</dbReference>
<name>A0A347UH20_9RHOB</name>
<dbReference type="OrthoDB" id="9807202at2"/>
<evidence type="ECO:0000313" key="5">
    <source>
        <dbReference type="Proteomes" id="UP000261704"/>
    </source>
</evidence>
<accession>A0A347UH20</accession>
<dbReference type="GO" id="GO:0050568">
    <property type="term" value="F:protein-glutamine glutaminase activity"/>
    <property type="evidence" value="ECO:0007669"/>
    <property type="project" value="UniProtKB-UniRule"/>
</dbReference>
<evidence type="ECO:0000256" key="1">
    <source>
        <dbReference type="ARBA" id="ARBA00022500"/>
    </source>
</evidence>
<protein>
    <recommendedName>
        <fullName evidence="3">Probable chemoreceptor glutamine deamidase CheD</fullName>
        <ecNumber evidence="3">3.5.1.44</ecNumber>
    </recommendedName>
</protein>
<dbReference type="Pfam" id="PF03975">
    <property type="entry name" value="CheD"/>
    <property type="match status" value="1"/>
</dbReference>
<proteinExistence type="inferred from homology"/>
<gene>
    <name evidence="3" type="primary">cheD</name>
    <name evidence="4" type="ORF">BAR1_09525</name>
</gene>
<dbReference type="PANTHER" id="PTHR35147">
    <property type="entry name" value="CHEMORECEPTOR GLUTAMINE DEAMIDASE CHED-RELATED"/>
    <property type="match status" value="1"/>
</dbReference>
<keyword evidence="5" id="KW-1185">Reference proteome</keyword>
<dbReference type="SUPFAM" id="SSF64438">
    <property type="entry name" value="CNF1/YfiH-like putative cysteine hydrolases"/>
    <property type="match status" value="1"/>
</dbReference>
<dbReference type="Proteomes" id="UP000261704">
    <property type="component" value="Chromosome"/>
</dbReference>
<evidence type="ECO:0000313" key="4">
    <source>
        <dbReference type="EMBL" id="AXX98148.1"/>
    </source>
</evidence>
<dbReference type="KEGG" id="pamo:BAR1_09525"/>
<dbReference type="EMBL" id="CP032125">
    <property type="protein sequence ID" value="AXX98148.1"/>
    <property type="molecule type" value="Genomic_DNA"/>
</dbReference>
<organism evidence="4 5">
    <name type="scientific">Profundibacter amoris</name>
    <dbReference type="NCBI Taxonomy" id="2171755"/>
    <lineage>
        <taxon>Bacteria</taxon>
        <taxon>Pseudomonadati</taxon>
        <taxon>Pseudomonadota</taxon>
        <taxon>Alphaproteobacteria</taxon>
        <taxon>Rhodobacterales</taxon>
        <taxon>Paracoccaceae</taxon>
        <taxon>Profundibacter</taxon>
    </lineage>
</organism>
<dbReference type="InterPro" id="IPR011324">
    <property type="entry name" value="Cytotoxic_necrot_fac-like_cat"/>
</dbReference>
<sequence length="151" mass="16741">MITTILGSCVSACMWDPVACVGGMNHILLPGRVWEEESVRGKSVNEMELLINAILKIGGEKSRLHAKLFGGAKMISHFSDVGLRNGEFVLSFLKTEGIPCEGQSLGGEQARRIQFWPFSGRARQKLLGRRDIPEKEIPDSQKDIVSEIELF</sequence>
<dbReference type="PANTHER" id="PTHR35147:SF2">
    <property type="entry name" value="CHEMORECEPTOR GLUTAMINE DEAMIDASE CHED-RELATED"/>
    <property type="match status" value="1"/>
</dbReference>
<dbReference type="EC" id="3.5.1.44" evidence="3"/>
<comment type="catalytic activity">
    <reaction evidence="3">
        <text>L-glutaminyl-[protein] + H2O = L-glutamyl-[protein] + NH4(+)</text>
        <dbReference type="Rhea" id="RHEA:16441"/>
        <dbReference type="Rhea" id="RHEA-COMP:10207"/>
        <dbReference type="Rhea" id="RHEA-COMP:10208"/>
        <dbReference type="ChEBI" id="CHEBI:15377"/>
        <dbReference type="ChEBI" id="CHEBI:28938"/>
        <dbReference type="ChEBI" id="CHEBI:29973"/>
        <dbReference type="ChEBI" id="CHEBI:30011"/>
        <dbReference type="EC" id="3.5.1.44"/>
    </reaction>
</comment>
<keyword evidence="1 3" id="KW-0145">Chemotaxis</keyword>
<dbReference type="GO" id="GO:0006935">
    <property type="term" value="P:chemotaxis"/>
    <property type="evidence" value="ECO:0007669"/>
    <property type="project" value="UniProtKB-UniRule"/>
</dbReference>
<dbReference type="AlphaFoldDB" id="A0A347UH20"/>
<dbReference type="Gene3D" id="3.30.1330.200">
    <property type="match status" value="1"/>
</dbReference>
<dbReference type="HAMAP" id="MF_01440">
    <property type="entry name" value="CheD"/>
    <property type="match status" value="1"/>
</dbReference>
<comment type="function">
    <text evidence="3">Probably deamidates glutamine residues to glutamate on methyl-accepting chemotaxis receptors (MCPs), playing an important role in chemotaxis.</text>
</comment>
<dbReference type="InterPro" id="IPR038592">
    <property type="entry name" value="CheD-like_sf"/>
</dbReference>
<keyword evidence="2 3" id="KW-0378">Hydrolase</keyword>
<comment type="similarity">
    <text evidence="3">Belongs to the CheD family.</text>
</comment>
<evidence type="ECO:0000256" key="2">
    <source>
        <dbReference type="ARBA" id="ARBA00022801"/>
    </source>
</evidence>
<dbReference type="InterPro" id="IPR005659">
    <property type="entry name" value="Chemorcpt_Glu_NH3ase_CheD"/>
</dbReference>
<evidence type="ECO:0000256" key="3">
    <source>
        <dbReference type="HAMAP-Rule" id="MF_01440"/>
    </source>
</evidence>
<reference evidence="4 5" key="1">
    <citation type="submission" date="2018-09" db="EMBL/GenBank/DDBJ databases">
        <title>Profundibacter amoris BAR1 gen. nov., sp. nov., a new member of the Roseobacter clade isolated at Lokis Castle Vent Field on the Arctic Mid-Oceanic Ridge.</title>
        <authorList>
            <person name="Le Moine Bauer S."/>
            <person name="Sjoeberg A.G."/>
            <person name="L'Haridon S."/>
            <person name="Stokke R."/>
            <person name="Roalkvam I."/>
            <person name="Steen I.H."/>
            <person name="Dahle H."/>
        </authorList>
    </citation>
    <scope>NUCLEOTIDE SEQUENCE [LARGE SCALE GENOMIC DNA]</scope>
    <source>
        <strain evidence="4 5">BAR1</strain>
    </source>
</reference>